<organism evidence="16 17">
    <name type="scientific">Spizellomyces punctatus (strain DAOM BR117)</name>
    <dbReference type="NCBI Taxonomy" id="645134"/>
    <lineage>
        <taxon>Eukaryota</taxon>
        <taxon>Fungi</taxon>
        <taxon>Fungi incertae sedis</taxon>
        <taxon>Chytridiomycota</taxon>
        <taxon>Chytridiomycota incertae sedis</taxon>
        <taxon>Chytridiomycetes</taxon>
        <taxon>Spizellomycetales</taxon>
        <taxon>Spizellomycetaceae</taxon>
        <taxon>Spizellomyces</taxon>
    </lineage>
</organism>
<evidence type="ECO:0000256" key="8">
    <source>
        <dbReference type="ARBA" id="ARBA00022958"/>
    </source>
</evidence>
<accession>A0A0L0HS60</accession>
<dbReference type="STRING" id="645134.A0A0L0HS60"/>
<feature type="region of interest" description="Disordered" evidence="13">
    <location>
        <begin position="1"/>
        <end position="75"/>
    </location>
</feature>
<feature type="transmembrane region" description="Helical" evidence="14">
    <location>
        <begin position="181"/>
        <end position="201"/>
    </location>
</feature>
<feature type="region of interest" description="Disordered" evidence="13">
    <location>
        <begin position="708"/>
        <end position="728"/>
    </location>
</feature>
<evidence type="ECO:0000256" key="3">
    <source>
        <dbReference type="ARBA" id="ARBA00022538"/>
    </source>
</evidence>
<feature type="transmembrane region" description="Helical" evidence="14">
    <location>
        <begin position="284"/>
        <end position="303"/>
    </location>
</feature>
<dbReference type="InterPro" id="IPR047871">
    <property type="entry name" value="K_chnl_Slo-like"/>
</dbReference>
<dbReference type="InterPro" id="IPR048735">
    <property type="entry name" value="Slowpoke-like_C"/>
</dbReference>
<dbReference type="AlphaFoldDB" id="A0A0L0HS60"/>
<keyword evidence="12" id="KW-0407">Ion channel</keyword>
<comment type="subcellular location">
    <subcellularLocation>
        <location evidence="1">Membrane</location>
        <topology evidence="1">Multi-pass membrane protein</topology>
    </subcellularLocation>
</comment>
<evidence type="ECO:0000256" key="1">
    <source>
        <dbReference type="ARBA" id="ARBA00004141"/>
    </source>
</evidence>
<proteinExistence type="predicted"/>
<dbReference type="InterPro" id="IPR003148">
    <property type="entry name" value="RCK_N"/>
</dbReference>
<evidence type="ECO:0000256" key="11">
    <source>
        <dbReference type="ARBA" id="ARBA00023136"/>
    </source>
</evidence>
<evidence type="ECO:0000256" key="10">
    <source>
        <dbReference type="ARBA" id="ARBA00023065"/>
    </source>
</evidence>
<dbReference type="OrthoDB" id="297496at2759"/>
<dbReference type="SUPFAM" id="SSF51735">
    <property type="entry name" value="NAD(P)-binding Rossmann-fold domains"/>
    <property type="match status" value="1"/>
</dbReference>
<dbReference type="InterPro" id="IPR003929">
    <property type="entry name" value="K_chnl_BK_asu"/>
</dbReference>
<feature type="domain" description="RCK N-terminal" evidence="15">
    <location>
        <begin position="353"/>
        <end position="493"/>
    </location>
</feature>
<keyword evidence="3" id="KW-0633">Potassium transport</keyword>
<keyword evidence="11 14" id="KW-0472">Membrane</keyword>
<dbReference type="PANTHER" id="PTHR10027:SF10">
    <property type="entry name" value="SLOWPOKE 2, ISOFORM D"/>
    <property type="match status" value="1"/>
</dbReference>
<keyword evidence="6" id="KW-0106">Calcium</keyword>
<dbReference type="InParanoid" id="A0A0L0HS60"/>
<dbReference type="eggNOG" id="KOG1420">
    <property type="taxonomic scope" value="Eukaryota"/>
</dbReference>
<protein>
    <recommendedName>
        <fullName evidence="15">RCK N-terminal domain-containing protein</fullName>
    </recommendedName>
</protein>
<keyword evidence="4 14" id="KW-0812">Transmembrane</keyword>
<evidence type="ECO:0000256" key="6">
    <source>
        <dbReference type="ARBA" id="ARBA00022837"/>
    </source>
</evidence>
<feature type="transmembrane region" description="Helical" evidence="14">
    <location>
        <begin position="213"/>
        <end position="236"/>
    </location>
</feature>
<gene>
    <name evidence="16" type="ORF">SPPG_01198</name>
</gene>
<keyword evidence="8" id="KW-0630">Potassium</keyword>
<dbReference type="Gene3D" id="3.40.50.720">
    <property type="entry name" value="NAD(P)-binding Rossmann-like Domain"/>
    <property type="match status" value="2"/>
</dbReference>
<feature type="transmembrane region" description="Helical" evidence="14">
    <location>
        <begin position="256"/>
        <end position="278"/>
    </location>
</feature>
<feature type="transmembrane region" description="Helical" evidence="14">
    <location>
        <begin position="152"/>
        <end position="169"/>
    </location>
</feature>
<evidence type="ECO:0000256" key="2">
    <source>
        <dbReference type="ARBA" id="ARBA00022448"/>
    </source>
</evidence>
<dbReference type="RefSeq" id="XP_016611779.1">
    <property type="nucleotide sequence ID" value="XM_016749527.1"/>
</dbReference>
<dbReference type="PROSITE" id="PS51201">
    <property type="entry name" value="RCK_N"/>
    <property type="match status" value="1"/>
</dbReference>
<evidence type="ECO:0000256" key="12">
    <source>
        <dbReference type="ARBA" id="ARBA00023303"/>
    </source>
</evidence>
<dbReference type="Gene3D" id="1.10.287.70">
    <property type="match status" value="1"/>
</dbReference>
<feature type="transmembrane region" description="Helical" evidence="14">
    <location>
        <begin position="113"/>
        <end position="132"/>
    </location>
</feature>
<feature type="compositionally biased region" description="Low complexity" evidence="13">
    <location>
        <begin position="719"/>
        <end position="728"/>
    </location>
</feature>
<feature type="compositionally biased region" description="Basic and acidic residues" evidence="13">
    <location>
        <begin position="48"/>
        <end position="62"/>
    </location>
</feature>
<dbReference type="SUPFAM" id="SSF81324">
    <property type="entry name" value="Voltage-gated potassium channels"/>
    <property type="match status" value="1"/>
</dbReference>
<sequence length="1071" mass="119355">MAERQPLLASAGVSSRPPAPKTKGVHPVWSPSGKKWLKKPTARARPGRNFDDGPVSRKRGDSSSEDEDNDCHYLDTGITGNVGEKIRQPSARERWAYYLDYTTLGRWWHVLDAALNVAFVLLFVYMTTYIIAPKRGNPNLPPQRPAPPPDGLFVADLVLACAILTQWLPRVYLSLDPMADLVSWFSLVSFLATLPVIWAFVQKDDAKSDYLDASQVLAFLYPLRFWRMHLSIMMVFTPSKNVAFNFSPITQKAVRLGLSIFNTLITVTAWVHICLYIIQKYYDLSFFDVFYTIAVSSTSGLSTQIIPDNPFSRIVIMYVMIVGAIFIPTNLADLLALIRNKSKYDRSYKSTNRSHVLIAGNFEITSLRDFLWEFFCEDHGAATMTTQVVLLNPYEPSEELEALLADPLYLSRVRYVKGSPMSFRSLEKAQASTAKACFVLASRLSDKPAVEDDAETVMTALAIKKFHKKANIFAQVILPGNKTHFQILADHILCIDEFKLGMLAQSCLAPGFSTLLYLLTTSIPDAVKKALKSKKRLAAWVDEFADGAEMEIYAVTLSSAFAGMSFPEVAERVYMVHFAVLFAVGFKTDDSEPWIVMNPQDYIIKGGETAYIITTQSAVAETIATQGVVLNDVPDTPVGSLWNGVGTSWSKEATVDMGISQMDGDQEQGASFYDDRTENPSRSPPVKSFSSGSLSASAKDDLISFGQKARPTASVEQEPPSAASILSSALPRGKFKESDVAPTEPTTVSVPDSVVDHVLICSLSPTFPQNLAFFIAPFRHKDLRPIVILCAEEPAADQWIKLAAFTEVYYIVGTPLLRKDLQRAKVEKAWRAVIMANPQQPNVADRAADAQALLSVLNVQAMTSVVDERHIFTMVEFIHAENAKFIGHGEKYYNDGVHGHNLMPCFVAGHVFFNAMFSSLLCQTYYNPHLLHVLKHFIFNGTHTPPQHTTTAEAHPTTLFRSDSAPSWFNYLAHVRAPQPSHPENDPDDKSQVHGNLFQISLPSDGRFTGVSYGALFRSLLRNHRTLALGLYRRTVERNNLVKYVVVNPRPSLRVREDDLVYVFAEKIPIW</sequence>
<reference evidence="16 17" key="1">
    <citation type="submission" date="2009-08" db="EMBL/GenBank/DDBJ databases">
        <title>The Genome Sequence of Spizellomyces punctatus strain DAOM BR117.</title>
        <authorList>
            <consortium name="The Broad Institute Genome Sequencing Platform"/>
            <person name="Russ C."/>
            <person name="Cuomo C."/>
            <person name="Shea T."/>
            <person name="Young S.K."/>
            <person name="Zeng Q."/>
            <person name="Koehrsen M."/>
            <person name="Haas B."/>
            <person name="Borodovsky M."/>
            <person name="Guigo R."/>
            <person name="Alvarado L."/>
            <person name="Berlin A."/>
            <person name="Bochicchio J."/>
            <person name="Borenstein D."/>
            <person name="Chapman S."/>
            <person name="Chen Z."/>
            <person name="Engels R."/>
            <person name="Freedman E."/>
            <person name="Gellesch M."/>
            <person name="Goldberg J."/>
            <person name="Griggs A."/>
            <person name="Gujja S."/>
            <person name="Heiman D."/>
            <person name="Hepburn T."/>
            <person name="Howarth C."/>
            <person name="Jen D."/>
            <person name="Larson L."/>
            <person name="Lewis B."/>
            <person name="Mehta T."/>
            <person name="Park D."/>
            <person name="Pearson M."/>
            <person name="Roberts A."/>
            <person name="Saif S."/>
            <person name="Shenoy N."/>
            <person name="Sisk P."/>
            <person name="Stolte C."/>
            <person name="Sykes S."/>
            <person name="Thomson T."/>
            <person name="Walk T."/>
            <person name="White J."/>
            <person name="Yandava C."/>
            <person name="Burger G."/>
            <person name="Gray M.W."/>
            <person name="Holland P.W.H."/>
            <person name="King N."/>
            <person name="Lang F.B.F."/>
            <person name="Roger A.J."/>
            <person name="Ruiz-Trillo I."/>
            <person name="Lander E."/>
            <person name="Nusbaum C."/>
        </authorList>
    </citation>
    <scope>NUCLEOTIDE SEQUENCE [LARGE SCALE GENOMIC DNA]</scope>
    <source>
        <strain evidence="16 17">DAOM BR117</strain>
    </source>
</reference>
<keyword evidence="5" id="KW-0631">Potassium channel</keyword>
<dbReference type="GO" id="GO:0034702">
    <property type="term" value="C:monoatomic ion channel complex"/>
    <property type="evidence" value="ECO:0007669"/>
    <property type="project" value="UniProtKB-KW"/>
</dbReference>
<dbReference type="VEuPathDB" id="FungiDB:SPPG_01198"/>
<dbReference type="OMA" id="YWCKQCH"/>
<dbReference type="GO" id="GO:0005267">
    <property type="term" value="F:potassium channel activity"/>
    <property type="evidence" value="ECO:0007669"/>
    <property type="project" value="UniProtKB-KW"/>
</dbReference>
<keyword evidence="7" id="KW-0851">Voltage-gated channel</keyword>
<keyword evidence="17" id="KW-1185">Reference proteome</keyword>
<feature type="region of interest" description="Disordered" evidence="13">
    <location>
        <begin position="663"/>
        <end position="694"/>
    </location>
</feature>
<evidence type="ECO:0000256" key="4">
    <source>
        <dbReference type="ARBA" id="ARBA00022692"/>
    </source>
</evidence>
<evidence type="ECO:0000256" key="14">
    <source>
        <dbReference type="SAM" id="Phobius"/>
    </source>
</evidence>
<evidence type="ECO:0000259" key="15">
    <source>
        <dbReference type="PROSITE" id="PS51201"/>
    </source>
</evidence>
<dbReference type="Pfam" id="PF22614">
    <property type="entry name" value="Slo-like_RCK"/>
    <property type="match status" value="2"/>
</dbReference>
<evidence type="ECO:0000313" key="17">
    <source>
        <dbReference type="Proteomes" id="UP000053201"/>
    </source>
</evidence>
<evidence type="ECO:0000313" key="16">
    <source>
        <dbReference type="EMBL" id="KND03740.1"/>
    </source>
</evidence>
<dbReference type="Pfam" id="PF03493">
    <property type="entry name" value="BK_channel_a"/>
    <property type="match status" value="1"/>
</dbReference>
<dbReference type="PANTHER" id="PTHR10027">
    <property type="entry name" value="CALCIUM-ACTIVATED POTASSIUM CHANNEL ALPHA CHAIN"/>
    <property type="match status" value="1"/>
</dbReference>
<dbReference type="EMBL" id="KQ257451">
    <property type="protein sequence ID" value="KND03740.1"/>
    <property type="molecule type" value="Genomic_DNA"/>
</dbReference>
<evidence type="ECO:0000256" key="9">
    <source>
        <dbReference type="ARBA" id="ARBA00022989"/>
    </source>
</evidence>
<keyword evidence="9 14" id="KW-1133">Transmembrane helix</keyword>
<evidence type="ECO:0000256" key="5">
    <source>
        <dbReference type="ARBA" id="ARBA00022826"/>
    </source>
</evidence>
<keyword evidence="2" id="KW-0813">Transport</keyword>
<dbReference type="GeneID" id="27684882"/>
<evidence type="ECO:0000256" key="7">
    <source>
        <dbReference type="ARBA" id="ARBA00022882"/>
    </source>
</evidence>
<dbReference type="InterPro" id="IPR036291">
    <property type="entry name" value="NAD(P)-bd_dom_sf"/>
</dbReference>
<feature type="transmembrane region" description="Helical" evidence="14">
    <location>
        <begin position="315"/>
        <end position="338"/>
    </location>
</feature>
<keyword evidence="10" id="KW-0406">Ion transport</keyword>
<dbReference type="Proteomes" id="UP000053201">
    <property type="component" value="Unassembled WGS sequence"/>
</dbReference>
<evidence type="ECO:0000256" key="13">
    <source>
        <dbReference type="SAM" id="MobiDB-lite"/>
    </source>
</evidence>
<name>A0A0L0HS60_SPIPD</name>
<dbReference type="Pfam" id="PF21014">
    <property type="entry name" value="Slowpoke_C"/>
    <property type="match status" value="1"/>
</dbReference>
<feature type="compositionally biased region" description="Basic residues" evidence="13">
    <location>
        <begin position="35"/>
        <end position="46"/>
    </location>
</feature>